<feature type="domain" description="Serine aminopeptidase S33" evidence="3">
    <location>
        <begin position="15"/>
        <end position="149"/>
    </location>
</feature>
<dbReference type="Gene3D" id="3.40.50.1820">
    <property type="entry name" value="alpha/beta hydrolase"/>
    <property type="match status" value="1"/>
</dbReference>
<protein>
    <submittedName>
        <fullName evidence="4">Alpha/beta hydrolase</fullName>
    </submittedName>
</protein>
<dbReference type="InterPro" id="IPR022742">
    <property type="entry name" value="Hydrolase_4"/>
</dbReference>
<comment type="caution">
    <text evidence="4">The sequence shown here is derived from an EMBL/GenBank/DDBJ whole genome shotgun (WGS) entry which is preliminary data.</text>
</comment>
<dbReference type="PANTHER" id="PTHR22946">
    <property type="entry name" value="DIENELACTONE HYDROLASE DOMAIN-CONTAINING PROTEIN-RELATED"/>
    <property type="match status" value="1"/>
</dbReference>
<dbReference type="GO" id="GO:0052689">
    <property type="term" value="F:carboxylic ester hydrolase activity"/>
    <property type="evidence" value="ECO:0007669"/>
    <property type="project" value="UniProtKB-ARBA"/>
</dbReference>
<sequence length="287" mass="31407">MFRPAASDDRGLLPIVVLAHGLSGVKSLRLDTYAERFAQRGYLAMTFDYRHFGASTGEPREFVDIPLQLEDWRNAVAFARTIDGADPERVILWGTSFAGGHVMITAADDHRVAAVIAQCPFSDGKATVSAMPKKAALRLMRTALKDRVVAMLGRPPVRMAVVGAPGDVAVMTSPDSLPGFRAIYAAAGMPFEIPQIPARYMFQVPSYRPGLRATDVTSPLLISLCERDVVTPAKATEELAHRAPRGEIKRYDASHFDIYVGDLFETVVADQIEFIERHVPIGTTAPR</sequence>
<evidence type="ECO:0000313" key="4">
    <source>
        <dbReference type="EMBL" id="NGO12306.1"/>
    </source>
</evidence>
<gene>
    <name evidence="4" type="ORF">G5C60_33055</name>
</gene>
<reference evidence="4 5" key="1">
    <citation type="submission" date="2020-02" db="EMBL/GenBank/DDBJ databases">
        <title>Whole-genome analyses of novel actinobacteria.</title>
        <authorList>
            <person name="Sahin N."/>
            <person name="Gencbay T."/>
        </authorList>
    </citation>
    <scope>NUCLEOTIDE SEQUENCE [LARGE SCALE GENOMIC DNA]</scope>
    <source>
        <strain evidence="4 5">HC44</strain>
    </source>
</reference>
<evidence type="ECO:0000313" key="5">
    <source>
        <dbReference type="Proteomes" id="UP000472335"/>
    </source>
</evidence>
<dbReference type="Pfam" id="PF12146">
    <property type="entry name" value="Hydrolase_4"/>
    <property type="match status" value="1"/>
</dbReference>
<evidence type="ECO:0000259" key="3">
    <source>
        <dbReference type="Pfam" id="PF12146"/>
    </source>
</evidence>
<dbReference type="InterPro" id="IPR029058">
    <property type="entry name" value="AB_hydrolase_fold"/>
</dbReference>
<comment type="similarity">
    <text evidence="1">Belongs to the AB hydrolase superfamily.</text>
</comment>
<proteinExistence type="inferred from homology"/>
<organism evidence="4 5">
    <name type="scientific">Streptomyces scabichelini</name>
    <dbReference type="NCBI Taxonomy" id="2711217"/>
    <lineage>
        <taxon>Bacteria</taxon>
        <taxon>Bacillati</taxon>
        <taxon>Actinomycetota</taxon>
        <taxon>Actinomycetes</taxon>
        <taxon>Kitasatosporales</taxon>
        <taxon>Streptomycetaceae</taxon>
        <taxon>Streptomyces</taxon>
    </lineage>
</organism>
<evidence type="ECO:0000256" key="1">
    <source>
        <dbReference type="ARBA" id="ARBA00008645"/>
    </source>
</evidence>
<accession>A0A6G4VDZ9</accession>
<dbReference type="InterPro" id="IPR050261">
    <property type="entry name" value="FrsA_esterase"/>
</dbReference>
<keyword evidence="5" id="KW-1185">Reference proteome</keyword>
<dbReference type="EMBL" id="JAAKZY010000135">
    <property type="protein sequence ID" value="NGO12306.1"/>
    <property type="molecule type" value="Genomic_DNA"/>
</dbReference>
<dbReference type="PANTHER" id="PTHR22946:SF9">
    <property type="entry name" value="POLYKETIDE TRANSFERASE AF380"/>
    <property type="match status" value="1"/>
</dbReference>
<dbReference type="SUPFAM" id="SSF53474">
    <property type="entry name" value="alpha/beta-Hydrolases"/>
    <property type="match status" value="1"/>
</dbReference>
<keyword evidence="2 4" id="KW-0378">Hydrolase</keyword>
<name>A0A6G4VDZ9_9ACTN</name>
<dbReference type="Proteomes" id="UP000472335">
    <property type="component" value="Unassembled WGS sequence"/>
</dbReference>
<evidence type="ECO:0000256" key="2">
    <source>
        <dbReference type="ARBA" id="ARBA00022801"/>
    </source>
</evidence>
<dbReference type="AlphaFoldDB" id="A0A6G4VDZ9"/>